<feature type="compositionally biased region" description="Polar residues" evidence="10">
    <location>
        <begin position="211"/>
        <end position="221"/>
    </location>
</feature>
<evidence type="ECO:0000256" key="2">
    <source>
        <dbReference type="ARBA" id="ARBA00022723"/>
    </source>
</evidence>
<evidence type="ECO:0000256" key="7">
    <source>
        <dbReference type="ARBA" id="ARBA00023163"/>
    </source>
</evidence>
<feature type="compositionally biased region" description="Basic and acidic residues" evidence="10">
    <location>
        <begin position="222"/>
        <end position="238"/>
    </location>
</feature>
<gene>
    <name evidence="12" type="ORF">FPE_LOCUS7311</name>
</gene>
<evidence type="ECO:0000256" key="10">
    <source>
        <dbReference type="SAM" id="MobiDB-lite"/>
    </source>
</evidence>
<feature type="domain" description="WRKY" evidence="11">
    <location>
        <begin position="251"/>
        <end position="309"/>
    </location>
</feature>
<evidence type="ECO:0000256" key="5">
    <source>
        <dbReference type="ARBA" id="ARBA00023015"/>
    </source>
</evidence>
<dbReference type="PANTHER" id="PTHR31221">
    <property type="entry name" value="WRKY TRANSCRIPTION FACTOR PROTEIN 1-RELATED"/>
    <property type="match status" value="1"/>
</dbReference>
<keyword evidence="4" id="KW-0862">Zinc</keyword>
<comment type="subcellular location">
    <subcellularLocation>
        <location evidence="1">Nucleus</location>
    </subcellularLocation>
</comment>
<evidence type="ECO:0000256" key="6">
    <source>
        <dbReference type="ARBA" id="ARBA00023125"/>
    </source>
</evidence>
<dbReference type="FunFam" id="2.20.25.80:FF:000003">
    <property type="entry name" value="WRKY transcription factor 57"/>
    <property type="match status" value="1"/>
</dbReference>
<comment type="similarity">
    <text evidence="9">Belongs to the WRKY group I family.</text>
</comment>
<feature type="region of interest" description="Disordered" evidence="10">
    <location>
        <begin position="203"/>
        <end position="246"/>
    </location>
</feature>
<accession>A0AAD2DQE8</accession>
<keyword evidence="6" id="KW-0238">DNA-binding</keyword>
<feature type="region of interest" description="Disordered" evidence="10">
    <location>
        <begin position="35"/>
        <end position="63"/>
    </location>
</feature>
<dbReference type="GO" id="GO:0003700">
    <property type="term" value="F:DNA-binding transcription factor activity"/>
    <property type="evidence" value="ECO:0007669"/>
    <property type="project" value="InterPro"/>
</dbReference>
<dbReference type="GO" id="GO:0043565">
    <property type="term" value="F:sequence-specific DNA binding"/>
    <property type="evidence" value="ECO:0007669"/>
    <property type="project" value="InterPro"/>
</dbReference>
<dbReference type="SUPFAM" id="SSF118290">
    <property type="entry name" value="WRKY DNA-binding domain"/>
    <property type="match status" value="2"/>
</dbReference>
<dbReference type="PANTHER" id="PTHR31221:SF376">
    <property type="entry name" value="WRKY TRANSCRIPTION FACTOR 33 ISOFORM X1-RELATED"/>
    <property type="match status" value="1"/>
</dbReference>
<feature type="region of interest" description="Disordered" evidence="10">
    <location>
        <begin position="406"/>
        <end position="445"/>
    </location>
</feature>
<organism evidence="12 13">
    <name type="scientific">Fraxinus pennsylvanica</name>
    <dbReference type="NCBI Taxonomy" id="56036"/>
    <lineage>
        <taxon>Eukaryota</taxon>
        <taxon>Viridiplantae</taxon>
        <taxon>Streptophyta</taxon>
        <taxon>Embryophyta</taxon>
        <taxon>Tracheophyta</taxon>
        <taxon>Spermatophyta</taxon>
        <taxon>Magnoliopsida</taxon>
        <taxon>eudicotyledons</taxon>
        <taxon>Gunneridae</taxon>
        <taxon>Pentapetalae</taxon>
        <taxon>asterids</taxon>
        <taxon>lamiids</taxon>
        <taxon>Lamiales</taxon>
        <taxon>Oleaceae</taxon>
        <taxon>Oleeae</taxon>
        <taxon>Fraxinus</taxon>
    </lineage>
</organism>
<dbReference type="SMART" id="SM00774">
    <property type="entry name" value="WRKY"/>
    <property type="match status" value="2"/>
</dbReference>
<keyword evidence="8" id="KW-0539">Nucleus</keyword>
<feature type="region of interest" description="Disordered" evidence="10">
    <location>
        <begin position="1"/>
        <end position="21"/>
    </location>
</feature>
<dbReference type="GO" id="GO:0046872">
    <property type="term" value="F:metal ion binding"/>
    <property type="evidence" value="ECO:0007669"/>
    <property type="project" value="UniProtKB-KW"/>
</dbReference>
<name>A0AAD2DQE8_9LAMI</name>
<evidence type="ECO:0000256" key="9">
    <source>
        <dbReference type="ARBA" id="ARBA00061157"/>
    </source>
</evidence>
<keyword evidence="7" id="KW-0804">Transcription</keyword>
<proteinExistence type="inferred from homology"/>
<evidence type="ECO:0000256" key="4">
    <source>
        <dbReference type="ARBA" id="ARBA00022833"/>
    </source>
</evidence>
<reference evidence="12" key="1">
    <citation type="submission" date="2023-05" db="EMBL/GenBank/DDBJ databases">
        <authorList>
            <person name="Huff M."/>
        </authorList>
    </citation>
    <scope>NUCLEOTIDE SEQUENCE</scope>
</reference>
<keyword evidence="2" id="KW-0479">Metal-binding</keyword>
<sequence>MAEIEGPCVKQDQFDSKPLFDGNNQEIKRLKLEKNQEIDGGVINSSNSNQLNEFSTPDDRNNKGSIAERRAAKYGFKASKIDVSRSSSATTGVMGPPVVRAPCFTIPPGISPAALLDSPVMLPNAQAQLSPTTGTFHFPSCNLESLLKFNIKSKAQSELDLVSNKLTTGNKPPGNFENPSHLLDAAKGDCSADAAAETEMSRNKFVDADCPSSQSNITNTESDNKESGPNRNLEKDPKAAYFSKEVSRNSDDGYNWRKYGQKHVKGSEFPRSYFKCTNTNCPVKKKVERSHDGQITEIVYKGSHNHPKPQPFRQCDLQETSEGNGSYLRAEGRTAWRNVVPGCRDMRYGSDWRADGLNRTSSTSFLRDFSYPPLLSKSMNLFEPVGTPEFSSTFASEDVDIDEDEATLDSTSLNDDDDDNDESEPKRRKKHGFPIETTISSRSTREPRVVVQIESDIDILDDGYRWRKYGQKVVKGNPNPRSYYKCTSPGCSVRKHVERAADNLKSVITTYEGKHNHEVPSSKTGSLVISNVANLPSAVTNSTQSASSSLPQIPGMSKAGMQVQDLPLYLERKAILSNEYTSSNFLGNFVSDVSFGASSIYQFASAPLNSVPYGSVLMSSNDMDTYHSSNIYPIVPDYVPMPLPMNHLPGSGNVHLGNFHFGNHMVPNGANIQSSIQGQPIRECHTMILKPKEEQKDNNDLYEACVSIPDHANATSSTSFSRAIENFPS</sequence>
<evidence type="ECO:0000259" key="11">
    <source>
        <dbReference type="PROSITE" id="PS50811"/>
    </source>
</evidence>
<keyword evidence="13" id="KW-1185">Reference proteome</keyword>
<dbReference type="FunFam" id="2.20.25.80:FF:000006">
    <property type="entry name" value="WRKY transcription factor"/>
    <property type="match status" value="1"/>
</dbReference>
<evidence type="ECO:0000313" key="12">
    <source>
        <dbReference type="EMBL" id="CAI9759881.1"/>
    </source>
</evidence>
<dbReference type="GO" id="GO:0005634">
    <property type="term" value="C:nucleus"/>
    <property type="evidence" value="ECO:0007669"/>
    <property type="project" value="UniProtKB-SubCell"/>
</dbReference>
<evidence type="ECO:0000256" key="3">
    <source>
        <dbReference type="ARBA" id="ARBA00022737"/>
    </source>
</evidence>
<evidence type="ECO:0000256" key="8">
    <source>
        <dbReference type="ARBA" id="ARBA00023242"/>
    </source>
</evidence>
<dbReference type="InterPro" id="IPR003657">
    <property type="entry name" value="WRKY_dom"/>
</dbReference>
<protein>
    <recommendedName>
        <fullName evidence="11">WRKY domain-containing protein</fullName>
    </recommendedName>
</protein>
<dbReference type="Pfam" id="PF03106">
    <property type="entry name" value="WRKY"/>
    <property type="match status" value="2"/>
</dbReference>
<feature type="compositionally biased region" description="Polar residues" evidence="10">
    <location>
        <begin position="43"/>
        <end position="55"/>
    </location>
</feature>
<dbReference type="AlphaFoldDB" id="A0AAD2DQE8"/>
<evidence type="ECO:0000313" key="13">
    <source>
        <dbReference type="Proteomes" id="UP000834106"/>
    </source>
</evidence>
<dbReference type="Proteomes" id="UP000834106">
    <property type="component" value="Chromosome 4"/>
</dbReference>
<evidence type="ECO:0000256" key="1">
    <source>
        <dbReference type="ARBA" id="ARBA00004123"/>
    </source>
</evidence>
<keyword evidence="3" id="KW-0677">Repeat</keyword>
<dbReference type="EMBL" id="OU503039">
    <property type="protein sequence ID" value="CAI9759881.1"/>
    <property type="molecule type" value="Genomic_DNA"/>
</dbReference>
<keyword evidence="5" id="KW-0805">Transcription regulation</keyword>
<dbReference type="InterPro" id="IPR036576">
    <property type="entry name" value="WRKY_dom_sf"/>
</dbReference>
<dbReference type="PROSITE" id="PS50811">
    <property type="entry name" value="WRKY"/>
    <property type="match status" value="2"/>
</dbReference>
<dbReference type="Gene3D" id="2.20.25.80">
    <property type="entry name" value="WRKY domain"/>
    <property type="match status" value="2"/>
</dbReference>
<feature type="domain" description="WRKY" evidence="11">
    <location>
        <begin position="455"/>
        <end position="520"/>
    </location>
</feature>
<dbReference type="InterPro" id="IPR044810">
    <property type="entry name" value="WRKY_plant"/>
</dbReference>